<proteinExistence type="predicted"/>
<feature type="compositionally biased region" description="Gly residues" evidence="1">
    <location>
        <begin position="38"/>
        <end position="52"/>
    </location>
</feature>
<evidence type="ECO:0000313" key="3">
    <source>
        <dbReference type="Proteomes" id="UP000053593"/>
    </source>
</evidence>
<evidence type="ECO:0000313" key="2">
    <source>
        <dbReference type="EMBL" id="KIK52610.1"/>
    </source>
</evidence>
<dbReference type="EMBL" id="KN834840">
    <property type="protein sequence ID" value="KIK52610.1"/>
    <property type="molecule type" value="Genomic_DNA"/>
</dbReference>
<evidence type="ECO:0000256" key="1">
    <source>
        <dbReference type="SAM" id="MobiDB-lite"/>
    </source>
</evidence>
<organism evidence="2 3">
    <name type="scientific">Collybiopsis luxurians FD-317 M1</name>
    <dbReference type="NCBI Taxonomy" id="944289"/>
    <lineage>
        <taxon>Eukaryota</taxon>
        <taxon>Fungi</taxon>
        <taxon>Dikarya</taxon>
        <taxon>Basidiomycota</taxon>
        <taxon>Agaricomycotina</taxon>
        <taxon>Agaricomycetes</taxon>
        <taxon>Agaricomycetidae</taxon>
        <taxon>Agaricales</taxon>
        <taxon>Marasmiineae</taxon>
        <taxon>Omphalotaceae</taxon>
        <taxon>Collybiopsis</taxon>
        <taxon>Collybiopsis luxurians</taxon>
    </lineage>
</organism>
<name>A0A0D0AQJ9_9AGAR</name>
<keyword evidence="3" id="KW-1185">Reference proteome</keyword>
<dbReference type="HOGENOM" id="CLU_1992897_0_0_1"/>
<sequence>MQQHWLITNGRASSYPSGPGGPRGSNPPSNRGGDRGPPYGGGPPGGGRGGGPPSNPSDWGTMDDTYYHGGRGYNDITFIAFLQKAVQASLDLTVLSQQDKPTTYLEQAACYQELDQSIRATADAQ</sequence>
<protein>
    <submittedName>
        <fullName evidence="2">Unplaced genomic scaffold GYMLUscaffold_92, whole genome shotgun sequence</fullName>
    </submittedName>
</protein>
<gene>
    <name evidence="2" type="ORF">GYMLUDRAFT_251101</name>
</gene>
<dbReference type="Proteomes" id="UP000053593">
    <property type="component" value="Unassembled WGS sequence"/>
</dbReference>
<dbReference type="AlphaFoldDB" id="A0A0D0AQJ9"/>
<feature type="compositionally biased region" description="Polar residues" evidence="1">
    <location>
        <begin position="1"/>
        <end position="12"/>
    </location>
</feature>
<accession>A0A0D0AQJ9</accession>
<feature type="region of interest" description="Disordered" evidence="1">
    <location>
        <begin position="1"/>
        <end position="66"/>
    </location>
</feature>
<reference evidence="2 3" key="1">
    <citation type="submission" date="2014-04" db="EMBL/GenBank/DDBJ databases">
        <title>Evolutionary Origins and Diversification of the Mycorrhizal Mutualists.</title>
        <authorList>
            <consortium name="DOE Joint Genome Institute"/>
            <consortium name="Mycorrhizal Genomics Consortium"/>
            <person name="Kohler A."/>
            <person name="Kuo A."/>
            <person name="Nagy L.G."/>
            <person name="Floudas D."/>
            <person name="Copeland A."/>
            <person name="Barry K.W."/>
            <person name="Cichocki N."/>
            <person name="Veneault-Fourrey C."/>
            <person name="LaButti K."/>
            <person name="Lindquist E.A."/>
            <person name="Lipzen A."/>
            <person name="Lundell T."/>
            <person name="Morin E."/>
            <person name="Murat C."/>
            <person name="Riley R."/>
            <person name="Ohm R."/>
            <person name="Sun H."/>
            <person name="Tunlid A."/>
            <person name="Henrissat B."/>
            <person name="Grigoriev I.V."/>
            <person name="Hibbett D.S."/>
            <person name="Martin F."/>
        </authorList>
    </citation>
    <scope>NUCLEOTIDE SEQUENCE [LARGE SCALE GENOMIC DNA]</scope>
    <source>
        <strain evidence="2 3">FD-317 M1</strain>
    </source>
</reference>